<evidence type="ECO:0000256" key="4">
    <source>
        <dbReference type="ARBA" id="ARBA00022656"/>
    </source>
</evidence>
<dbReference type="GO" id="GO:0045134">
    <property type="term" value="F:UDP phosphatase activity"/>
    <property type="evidence" value="ECO:0007669"/>
    <property type="project" value="TreeGrafter"/>
</dbReference>
<dbReference type="GO" id="GO:0004050">
    <property type="term" value="F:apyrase activity"/>
    <property type="evidence" value="ECO:0007669"/>
    <property type="project" value="UniProtKB-EC"/>
</dbReference>
<dbReference type="AlphaFoldDB" id="R4WDI7"/>
<dbReference type="Pfam" id="PF06079">
    <property type="entry name" value="Apyrase"/>
    <property type="match status" value="1"/>
</dbReference>
<dbReference type="EMBL" id="AK417738">
    <property type="protein sequence ID" value="BAN20953.1"/>
    <property type="molecule type" value="mRNA"/>
</dbReference>
<dbReference type="PANTHER" id="PTHR13023">
    <property type="entry name" value="APYRASE"/>
    <property type="match status" value="1"/>
</dbReference>
<evidence type="ECO:0000256" key="6">
    <source>
        <dbReference type="ARBA" id="ARBA00022801"/>
    </source>
</evidence>
<feature type="binding site" evidence="12">
    <location>
        <position position="170"/>
    </location>
    <ligand>
        <name>Ca(2+)</name>
        <dbReference type="ChEBI" id="CHEBI:29108"/>
    </ligand>
</feature>
<evidence type="ECO:0000256" key="3">
    <source>
        <dbReference type="ARBA" id="ARBA00022442"/>
    </source>
</evidence>
<sequence>MGLSRAEEGEMFLSLKDWRKAVKTPPSYRIAKTAYKNKTQTVLAVSGVSLLLLYLYYSSGSEQKTTNNDVYHFSSENYRSGYSRWTYNTTYPLSQPLSVHDSLHFKVGLVSDMDHSSKSKLESNTWISYYLHGTLIWSPLAQTVSVKFDKNNFKTLKTKYSYDGRGMELSELVTFNGKLITFDDRSGIVYKIEDSTAYPWLLLTGGNGESKKGFKSEWATVKDEHLYVGSLGKEWTTPTGELVNHDPMWIKKISPAGEVESIPWEENYKTLRAKLGVYFPGYMLHESAVWSDIHKKWFFLPRRMSHESYNEDKDETQGTNLLLTCDENFKDIRVTEIGEVIPTHGFSSFKFIPGTKDEVIVALKSVEHLGKVATYIMAFTINGKIIMGETKIDDYKYEGFEFI</sequence>
<dbReference type="PANTHER" id="PTHR13023:SF3">
    <property type="entry name" value="SOLUBLE CALCIUM-ACTIVATED NUCLEOTIDASE 1"/>
    <property type="match status" value="1"/>
</dbReference>
<dbReference type="Gene3D" id="2.120.10.100">
    <property type="entry name" value="Apyrase"/>
    <property type="match status" value="1"/>
</dbReference>
<keyword evidence="6" id="KW-0378">Hydrolase</keyword>
<comment type="similarity">
    <text evidence="9">Belongs to the apyrase family.</text>
</comment>
<evidence type="ECO:0000256" key="2">
    <source>
        <dbReference type="ARBA" id="ARBA00012148"/>
    </source>
</evidence>
<dbReference type="GO" id="GO:0004382">
    <property type="term" value="F:GDP phosphatase activity"/>
    <property type="evidence" value="ECO:0007669"/>
    <property type="project" value="TreeGrafter"/>
</dbReference>
<proteinExistence type="evidence at transcript level"/>
<dbReference type="FunFam" id="2.120.10.100:FF:000001">
    <property type="entry name" value="Soluble calcium-activated nucleotidase 1"/>
    <property type="match status" value="1"/>
</dbReference>
<keyword evidence="5 12" id="KW-0479">Metal-binding</keyword>
<dbReference type="InterPro" id="IPR009283">
    <property type="entry name" value="Apyrase"/>
</dbReference>
<feature type="binding site" evidence="12">
    <location>
        <position position="286"/>
    </location>
    <ligand>
        <name>Ca(2+)</name>
        <dbReference type="ChEBI" id="CHEBI:29108"/>
    </ligand>
</feature>
<feature type="binding site" evidence="12">
    <location>
        <position position="171"/>
    </location>
    <ligand>
        <name>Ca(2+)</name>
        <dbReference type="ChEBI" id="CHEBI:29108"/>
    </ligand>
</feature>
<dbReference type="GO" id="GO:0090729">
    <property type="term" value="F:toxin activity"/>
    <property type="evidence" value="ECO:0007669"/>
    <property type="project" value="UniProtKB-KW"/>
</dbReference>
<dbReference type="EC" id="3.6.1.5" evidence="2"/>
<evidence type="ECO:0000256" key="12">
    <source>
        <dbReference type="PIRSR" id="PIRSR609283-1"/>
    </source>
</evidence>
<dbReference type="GO" id="GO:0005509">
    <property type="term" value="F:calcium ion binding"/>
    <property type="evidence" value="ECO:0007669"/>
    <property type="project" value="InterPro"/>
</dbReference>
<comment type="catalytic activity">
    <reaction evidence="10">
        <text>a ribonucleoside 5'-triphosphate + 2 H2O = a ribonucleoside 5'-phosphate + 2 phosphate + 2 H(+)</text>
        <dbReference type="Rhea" id="RHEA:36795"/>
        <dbReference type="ChEBI" id="CHEBI:15377"/>
        <dbReference type="ChEBI" id="CHEBI:15378"/>
        <dbReference type="ChEBI" id="CHEBI:43474"/>
        <dbReference type="ChEBI" id="CHEBI:58043"/>
        <dbReference type="ChEBI" id="CHEBI:61557"/>
        <dbReference type="EC" id="3.6.1.5"/>
    </reaction>
    <physiologicalReaction direction="left-to-right" evidence="10">
        <dbReference type="Rhea" id="RHEA:36796"/>
    </physiologicalReaction>
</comment>
<evidence type="ECO:0000256" key="9">
    <source>
        <dbReference type="ARBA" id="ARBA00025738"/>
    </source>
</evidence>
<evidence type="ECO:0000256" key="10">
    <source>
        <dbReference type="ARBA" id="ARBA00047297"/>
    </source>
</evidence>
<dbReference type="SUPFAM" id="SSF101887">
    <property type="entry name" value="Apyrase"/>
    <property type="match status" value="1"/>
</dbReference>
<evidence type="ECO:0000256" key="7">
    <source>
        <dbReference type="ARBA" id="ARBA00022837"/>
    </source>
</evidence>
<keyword evidence="3" id="KW-1201">Platelet aggregation inhibiting toxin</keyword>
<evidence type="ECO:0000256" key="8">
    <source>
        <dbReference type="ARBA" id="ARBA00023240"/>
    </source>
</evidence>
<keyword evidence="7 12" id="KW-0106">Calcium</keyword>
<organism evidence="13">
    <name type="scientific">Riptortus pedestris</name>
    <name type="common">Bean bug</name>
    <dbReference type="NCBI Taxonomy" id="329032"/>
    <lineage>
        <taxon>Eukaryota</taxon>
        <taxon>Metazoa</taxon>
        <taxon>Ecdysozoa</taxon>
        <taxon>Arthropoda</taxon>
        <taxon>Hexapoda</taxon>
        <taxon>Insecta</taxon>
        <taxon>Pterygota</taxon>
        <taxon>Neoptera</taxon>
        <taxon>Paraneoptera</taxon>
        <taxon>Hemiptera</taxon>
        <taxon>Heteroptera</taxon>
        <taxon>Panheteroptera</taxon>
        <taxon>Pentatomomorpha</taxon>
        <taxon>Coreoidea</taxon>
        <taxon>Alydidae</taxon>
        <taxon>Riptortus</taxon>
    </lineage>
</organism>
<name>R4WDI7_RIPPE</name>
<evidence type="ECO:0000256" key="1">
    <source>
        <dbReference type="ARBA" id="ARBA00001913"/>
    </source>
</evidence>
<feature type="binding site" evidence="12">
    <location>
        <position position="398"/>
    </location>
    <ligand>
        <name>Ca(2+)</name>
        <dbReference type="ChEBI" id="CHEBI:29108"/>
    </ligand>
</feature>
<evidence type="ECO:0000313" key="13">
    <source>
        <dbReference type="EMBL" id="BAN20953.1"/>
    </source>
</evidence>
<accession>R4WDI7</accession>
<keyword evidence="8" id="KW-1199">Hemostasis impairing toxin</keyword>
<keyword evidence="4" id="KW-0800">Toxin</keyword>
<feature type="binding site" evidence="12">
    <location>
        <position position="217"/>
    </location>
    <ligand>
        <name>Ca(2+)</name>
        <dbReference type="ChEBI" id="CHEBI:29108"/>
    </ligand>
</feature>
<dbReference type="GO" id="GO:0030166">
    <property type="term" value="P:proteoglycan biosynthetic process"/>
    <property type="evidence" value="ECO:0007669"/>
    <property type="project" value="TreeGrafter"/>
</dbReference>
<dbReference type="InterPro" id="IPR036258">
    <property type="entry name" value="Apyrase_sf"/>
</dbReference>
<reference evidence="13" key="1">
    <citation type="journal article" date="2013" name="PLoS ONE">
        <title>Gene expression in gut symbiotic organ of stinkbug affected by extracellular bacterial symbiont.</title>
        <authorList>
            <person name="Futahashi R."/>
            <person name="Tanaka K."/>
            <person name="Tanahashi M."/>
            <person name="Nikoh N."/>
            <person name="Kikuchi Y."/>
            <person name="Lee B.L."/>
            <person name="Fukatsu T."/>
        </authorList>
    </citation>
    <scope>NUCLEOTIDE SEQUENCE</scope>
    <source>
        <tissue evidence="13">Midgut</tissue>
    </source>
</reference>
<protein>
    <recommendedName>
        <fullName evidence="11">Apyrase</fullName>
        <ecNumber evidence="2">3.6.1.5</ecNumber>
    </recommendedName>
</protein>
<comment type="cofactor">
    <cofactor evidence="1 12">
        <name>Ca(2+)</name>
        <dbReference type="ChEBI" id="CHEBI:29108"/>
    </cofactor>
</comment>
<feature type="binding site" evidence="12">
    <location>
        <position position="347"/>
    </location>
    <ligand>
        <name>Ca(2+)</name>
        <dbReference type="ChEBI" id="CHEBI:29108"/>
    </ligand>
</feature>
<evidence type="ECO:0000256" key="5">
    <source>
        <dbReference type="ARBA" id="ARBA00022723"/>
    </source>
</evidence>
<evidence type="ECO:0000256" key="11">
    <source>
        <dbReference type="ARBA" id="ARBA00074431"/>
    </source>
</evidence>